<keyword evidence="3" id="KW-1185">Reference proteome</keyword>
<sequence length="526" mass="56304">MWKDSRTGAHTRATQRDPAFPVESQLSSNTRAVVSLTSKTAVAGLSMGTCATASGSFADIGHTRDGSSSNMAMRGNSPSAYGMEPIPNPGSSIPTTSNVISDKSPVRLVGRGGQGSRPRVVSARDSAPAAPGINRSPPVEIGALSRGDSTRIVGRGGMGSRPRDLPAPARVTLAPRPPPTPTPTPTPLNQPAAAPMLYRPGGRGGAGSKPRMPKPPSEARETGKSSKFPWKGKGKEARNASTYGMPSLSRTDTVDSTESGAIHFLPARRTERTYQTTVGQDPIPEAEIPSRGGHSSSSSIDASVRRTPRLHKFLWTLGAEVMSPQLQSTATQVQRETKASRRSSVSGKSIGSNVDSLPDKFDSRTTEQELRRCSSYESLPSILDYQYPSPPRPPPAFPNDHDSQMADDSQSESLTYASTEDHSELCTISSTNTDPLQFNQSPSLLDSDAEDDYEYPSGRSPTPTRMTMSPNHDEKHFSSVPFASVLGSTPAWESADGVIRDEIGWTGEWNCSDIQEVISSLRELRL</sequence>
<dbReference type="AlphaFoldDB" id="A0A8H6XX23"/>
<feature type="compositionally biased region" description="Pro residues" evidence="1">
    <location>
        <begin position="388"/>
        <end position="397"/>
    </location>
</feature>
<proteinExistence type="predicted"/>
<feature type="compositionally biased region" description="Pro residues" evidence="1">
    <location>
        <begin position="175"/>
        <end position="188"/>
    </location>
</feature>
<feature type="region of interest" description="Disordered" evidence="1">
    <location>
        <begin position="105"/>
        <end position="304"/>
    </location>
</feature>
<evidence type="ECO:0000313" key="2">
    <source>
        <dbReference type="EMBL" id="KAF7349830.1"/>
    </source>
</evidence>
<feature type="compositionally biased region" description="Basic and acidic residues" evidence="1">
    <location>
        <begin position="357"/>
        <end position="374"/>
    </location>
</feature>
<evidence type="ECO:0000256" key="1">
    <source>
        <dbReference type="SAM" id="MobiDB-lite"/>
    </source>
</evidence>
<protein>
    <submittedName>
        <fullName evidence="2">Uncharacterized protein</fullName>
    </submittedName>
</protein>
<comment type="caution">
    <text evidence="2">The sequence shown here is derived from an EMBL/GenBank/DDBJ whole genome shotgun (WGS) entry which is preliminary data.</text>
</comment>
<accession>A0A8H6XX23</accession>
<dbReference type="Proteomes" id="UP000620124">
    <property type="component" value="Unassembled WGS sequence"/>
</dbReference>
<feature type="region of interest" description="Disordered" evidence="1">
    <location>
        <begin position="1"/>
        <end position="27"/>
    </location>
</feature>
<feature type="compositionally biased region" description="Polar residues" evidence="1">
    <location>
        <begin position="426"/>
        <end position="444"/>
    </location>
</feature>
<feature type="compositionally biased region" description="Polar residues" evidence="1">
    <location>
        <begin position="406"/>
        <end position="418"/>
    </location>
</feature>
<reference evidence="2" key="1">
    <citation type="submission" date="2020-05" db="EMBL/GenBank/DDBJ databases">
        <title>Mycena genomes resolve the evolution of fungal bioluminescence.</title>
        <authorList>
            <person name="Tsai I.J."/>
        </authorList>
    </citation>
    <scope>NUCLEOTIDE SEQUENCE</scope>
    <source>
        <strain evidence="2">CCC161011</strain>
    </source>
</reference>
<feature type="compositionally biased region" description="Polar residues" evidence="1">
    <location>
        <begin position="239"/>
        <end position="259"/>
    </location>
</feature>
<dbReference type="OrthoDB" id="3067323at2759"/>
<feature type="compositionally biased region" description="Polar residues" evidence="1">
    <location>
        <begin position="342"/>
        <end position="355"/>
    </location>
</feature>
<organism evidence="2 3">
    <name type="scientific">Mycena venus</name>
    <dbReference type="NCBI Taxonomy" id="2733690"/>
    <lineage>
        <taxon>Eukaryota</taxon>
        <taxon>Fungi</taxon>
        <taxon>Dikarya</taxon>
        <taxon>Basidiomycota</taxon>
        <taxon>Agaricomycotina</taxon>
        <taxon>Agaricomycetes</taxon>
        <taxon>Agaricomycetidae</taxon>
        <taxon>Agaricales</taxon>
        <taxon>Marasmiineae</taxon>
        <taxon>Mycenaceae</taxon>
        <taxon>Mycena</taxon>
    </lineage>
</organism>
<dbReference type="EMBL" id="JACAZI010000010">
    <property type="protein sequence ID" value="KAF7349830.1"/>
    <property type="molecule type" value="Genomic_DNA"/>
</dbReference>
<gene>
    <name evidence="2" type="ORF">MVEN_01283500</name>
</gene>
<feature type="compositionally biased region" description="Polar residues" evidence="1">
    <location>
        <begin position="459"/>
        <end position="470"/>
    </location>
</feature>
<feature type="region of interest" description="Disordered" evidence="1">
    <location>
        <begin position="326"/>
        <end position="472"/>
    </location>
</feature>
<evidence type="ECO:0000313" key="3">
    <source>
        <dbReference type="Proteomes" id="UP000620124"/>
    </source>
</evidence>
<name>A0A8H6XX23_9AGAR</name>